<reference evidence="1 2" key="1">
    <citation type="journal article" date="2019" name="Sci. Rep.">
        <title>Orb-weaving spider Araneus ventricosus genome elucidates the spidroin gene catalogue.</title>
        <authorList>
            <person name="Kono N."/>
            <person name="Nakamura H."/>
            <person name="Ohtoshi R."/>
            <person name="Moran D.A.P."/>
            <person name="Shinohara A."/>
            <person name="Yoshida Y."/>
            <person name="Fujiwara M."/>
            <person name="Mori M."/>
            <person name="Tomita M."/>
            <person name="Arakawa K."/>
        </authorList>
    </citation>
    <scope>NUCLEOTIDE SEQUENCE [LARGE SCALE GENOMIC DNA]</scope>
</reference>
<keyword evidence="2" id="KW-1185">Reference proteome</keyword>
<evidence type="ECO:0000313" key="1">
    <source>
        <dbReference type="EMBL" id="GBN37188.1"/>
    </source>
</evidence>
<protein>
    <submittedName>
        <fullName evidence="1">Uncharacterized protein</fullName>
    </submittedName>
</protein>
<dbReference type="Proteomes" id="UP000499080">
    <property type="component" value="Unassembled WGS sequence"/>
</dbReference>
<comment type="caution">
    <text evidence="1">The sequence shown here is derived from an EMBL/GenBank/DDBJ whole genome shotgun (WGS) entry which is preliminary data.</text>
</comment>
<proteinExistence type="predicted"/>
<sequence>MNALGLSRDGSSPIDGRSHAPLVRGIMGGTAADRGVAPGCSGRAVIASCITTPSFPMQPSPSTPCTPYSNRNSFPNSKNDDVALSFIGLSSRLPYKIRVVCPLPLIGNSHEEAQCPDEVSGARLLRQGG</sequence>
<gene>
    <name evidence="1" type="ORF">AVEN_249481_1</name>
</gene>
<evidence type="ECO:0000313" key="2">
    <source>
        <dbReference type="Proteomes" id="UP000499080"/>
    </source>
</evidence>
<name>A0A4Y2NCM1_ARAVE</name>
<organism evidence="1 2">
    <name type="scientific">Araneus ventricosus</name>
    <name type="common">Orbweaver spider</name>
    <name type="synonym">Epeira ventricosa</name>
    <dbReference type="NCBI Taxonomy" id="182803"/>
    <lineage>
        <taxon>Eukaryota</taxon>
        <taxon>Metazoa</taxon>
        <taxon>Ecdysozoa</taxon>
        <taxon>Arthropoda</taxon>
        <taxon>Chelicerata</taxon>
        <taxon>Arachnida</taxon>
        <taxon>Araneae</taxon>
        <taxon>Araneomorphae</taxon>
        <taxon>Entelegynae</taxon>
        <taxon>Araneoidea</taxon>
        <taxon>Araneidae</taxon>
        <taxon>Araneus</taxon>
    </lineage>
</organism>
<dbReference type="AlphaFoldDB" id="A0A4Y2NCM1"/>
<accession>A0A4Y2NCM1</accession>
<dbReference type="EMBL" id="BGPR01008974">
    <property type="protein sequence ID" value="GBN37188.1"/>
    <property type="molecule type" value="Genomic_DNA"/>
</dbReference>